<dbReference type="Proteomes" id="UP000596742">
    <property type="component" value="Unassembled WGS sequence"/>
</dbReference>
<dbReference type="EC" id="3.4.21.7" evidence="5"/>
<feature type="disulfide bond" evidence="3">
    <location>
        <begin position="240"/>
        <end position="263"/>
    </location>
</feature>
<sequence>MRTTANLTARQDTGKINSSPISAMQPVVRFSYGCDYTLKIPVFDDDGDIVKCRWSTRTLNDECGGVCETLSGSYLNESSCVLSYNATESTGWYAVALQIEDFQMSSDTAPFSSVSLQFLIYVASLNAPCASRPVVITDGSLHYISVNKIFNESIIARSGAEKLSQTSDQTCAKLVVDDLVVLNQDGNAFKTPEKCRKSTKGTEYKGRISLTQTGRSCQYWERQHPHKHVFSNLKTEHNYCRNPDNSGQPWCYTNDPTTRWEYCKIPMCECRKSTKGTEYKGRISLTQTGRSCQYWELQHPHKHVFSNLKTEHNYCRNPDNSGQPWCYTNDPTTRWEYCKIPMCGEQTSTIVTSKIQGNRPRQYSYQLNTGKQTLKVQLPVKNRETDLDSTVTS</sequence>
<dbReference type="InterPro" id="IPR018056">
    <property type="entry name" value="Kringle_CS"/>
</dbReference>
<evidence type="ECO:0000256" key="1">
    <source>
        <dbReference type="ARBA" id="ARBA00022572"/>
    </source>
</evidence>
<feature type="disulfide bond" evidence="3">
    <location>
        <begin position="315"/>
        <end position="338"/>
    </location>
</feature>
<accession>A0A8B6ECI0</accession>
<keyword evidence="6" id="KW-1185">Reference proteome</keyword>
<dbReference type="PANTHER" id="PTHR24261">
    <property type="entry name" value="PLASMINOGEN-RELATED"/>
    <property type="match status" value="1"/>
</dbReference>
<evidence type="ECO:0000256" key="3">
    <source>
        <dbReference type="PROSITE-ProRule" id="PRU00121"/>
    </source>
</evidence>
<dbReference type="Gene3D" id="2.40.20.10">
    <property type="entry name" value="Plasminogen Kringle 4"/>
    <property type="match status" value="2"/>
</dbReference>
<dbReference type="GO" id="GO:0004252">
    <property type="term" value="F:serine-type endopeptidase activity"/>
    <property type="evidence" value="ECO:0007669"/>
    <property type="project" value="UniProtKB-EC"/>
</dbReference>
<dbReference type="PROSITE" id="PS00021">
    <property type="entry name" value="KRINGLE_1"/>
    <property type="match status" value="2"/>
</dbReference>
<feature type="domain" description="Kringle" evidence="4">
    <location>
        <begin position="275"/>
        <end position="343"/>
    </location>
</feature>
<dbReference type="InterPro" id="IPR013806">
    <property type="entry name" value="Kringle-like"/>
</dbReference>
<dbReference type="EMBL" id="UYJE01004928">
    <property type="protein sequence ID" value="VDI32515.1"/>
    <property type="molecule type" value="Genomic_DNA"/>
</dbReference>
<dbReference type="PRINTS" id="PR00018">
    <property type="entry name" value="KRINGLE"/>
</dbReference>
<dbReference type="PROSITE" id="PS50070">
    <property type="entry name" value="KRINGLE_2"/>
    <property type="match status" value="2"/>
</dbReference>
<evidence type="ECO:0000259" key="4">
    <source>
        <dbReference type="PROSITE" id="PS50070"/>
    </source>
</evidence>
<dbReference type="InterPro" id="IPR038178">
    <property type="entry name" value="Kringle_sf"/>
</dbReference>
<dbReference type="InterPro" id="IPR000001">
    <property type="entry name" value="Kringle"/>
</dbReference>
<dbReference type="CDD" id="cd00108">
    <property type="entry name" value="KR"/>
    <property type="match status" value="2"/>
</dbReference>
<keyword evidence="1 3" id="KW-0420">Kringle</keyword>
<reference evidence="5" key="1">
    <citation type="submission" date="2018-11" db="EMBL/GenBank/DDBJ databases">
        <authorList>
            <person name="Alioto T."/>
            <person name="Alioto T."/>
        </authorList>
    </citation>
    <scope>NUCLEOTIDE SEQUENCE</scope>
</reference>
<dbReference type="Pfam" id="PF00051">
    <property type="entry name" value="Kringle"/>
    <property type="match status" value="2"/>
</dbReference>
<dbReference type="InterPro" id="IPR050759">
    <property type="entry name" value="Serine_protease_kringle"/>
</dbReference>
<dbReference type="OrthoDB" id="10063988at2759"/>
<comment type="caution">
    <text evidence="3">Lacks conserved residue(s) required for the propagation of feature annotation.</text>
</comment>
<gene>
    <name evidence="5" type="ORF">MGAL_10B048852</name>
</gene>
<evidence type="ECO:0000313" key="5">
    <source>
        <dbReference type="EMBL" id="VDI32515.1"/>
    </source>
</evidence>
<protein>
    <submittedName>
        <fullName evidence="5">Plasminogen</fullName>
        <ecNumber evidence="5">3.4.21.7</ecNumber>
    </submittedName>
</protein>
<dbReference type="GO" id="GO:0005102">
    <property type="term" value="F:signaling receptor binding"/>
    <property type="evidence" value="ECO:0007669"/>
    <property type="project" value="TreeGrafter"/>
</dbReference>
<evidence type="ECO:0000313" key="6">
    <source>
        <dbReference type="Proteomes" id="UP000596742"/>
    </source>
</evidence>
<keyword evidence="5" id="KW-0378">Hydrolase</keyword>
<dbReference type="SMART" id="SM00130">
    <property type="entry name" value="KR"/>
    <property type="match status" value="2"/>
</dbReference>
<name>A0A8B6ECI0_MYTGA</name>
<organism evidence="5 6">
    <name type="scientific">Mytilus galloprovincialis</name>
    <name type="common">Mediterranean mussel</name>
    <dbReference type="NCBI Taxonomy" id="29158"/>
    <lineage>
        <taxon>Eukaryota</taxon>
        <taxon>Metazoa</taxon>
        <taxon>Spiralia</taxon>
        <taxon>Lophotrochozoa</taxon>
        <taxon>Mollusca</taxon>
        <taxon>Bivalvia</taxon>
        <taxon>Autobranchia</taxon>
        <taxon>Pteriomorphia</taxon>
        <taxon>Mytilida</taxon>
        <taxon>Mytiloidea</taxon>
        <taxon>Mytilidae</taxon>
        <taxon>Mytilinae</taxon>
        <taxon>Mytilus</taxon>
    </lineage>
</organism>
<evidence type="ECO:0000256" key="2">
    <source>
        <dbReference type="ARBA" id="ARBA00023157"/>
    </source>
</evidence>
<dbReference type="GO" id="GO:0005615">
    <property type="term" value="C:extracellular space"/>
    <property type="evidence" value="ECO:0007669"/>
    <property type="project" value="TreeGrafter"/>
</dbReference>
<dbReference type="AlphaFoldDB" id="A0A8B6ECI0"/>
<dbReference type="SUPFAM" id="SSF57440">
    <property type="entry name" value="Kringle-like"/>
    <property type="match status" value="2"/>
</dbReference>
<keyword evidence="2 3" id="KW-1015">Disulfide bond</keyword>
<comment type="caution">
    <text evidence="5">The sequence shown here is derived from an EMBL/GenBank/DDBJ whole genome shotgun (WGS) entry which is preliminary data.</text>
</comment>
<feature type="domain" description="Kringle" evidence="4">
    <location>
        <begin position="200"/>
        <end position="268"/>
    </location>
</feature>
<dbReference type="PANTHER" id="PTHR24261:SF7">
    <property type="entry name" value="KRINGLE DOMAIN-CONTAINING PROTEIN"/>
    <property type="match status" value="1"/>
</dbReference>
<proteinExistence type="predicted"/>